<gene>
    <name evidence="1" type="ORF">C1H46_042414</name>
</gene>
<protein>
    <submittedName>
        <fullName evidence="1">Uncharacterized protein</fullName>
    </submittedName>
</protein>
<dbReference type="AlphaFoldDB" id="A0A540KCU3"/>
<evidence type="ECO:0000313" key="1">
    <source>
        <dbReference type="EMBL" id="TQD72056.1"/>
    </source>
</evidence>
<keyword evidence="2" id="KW-1185">Reference proteome</keyword>
<comment type="caution">
    <text evidence="1">The sequence shown here is derived from an EMBL/GenBank/DDBJ whole genome shotgun (WGS) entry which is preliminary data.</text>
</comment>
<reference evidence="1 2" key="1">
    <citation type="journal article" date="2019" name="G3 (Bethesda)">
        <title>Sequencing of a Wild Apple (Malus baccata) Genome Unravels the Differences Between Cultivated and Wild Apple Species Regarding Disease Resistance and Cold Tolerance.</title>
        <authorList>
            <person name="Chen X."/>
        </authorList>
    </citation>
    <scope>NUCLEOTIDE SEQUENCE [LARGE SCALE GENOMIC DNA]</scope>
    <source>
        <strain evidence="2">cv. Shandingzi</strain>
        <tissue evidence="1">Leaves</tissue>
    </source>
</reference>
<name>A0A540KCU3_MALBA</name>
<accession>A0A540KCU3</accession>
<dbReference type="Proteomes" id="UP000315295">
    <property type="component" value="Unassembled WGS sequence"/>
</dbReference>
<sequence length="71" mass="8091">MRTSSKLFPAINHTSRSLVHCTSYHLSHPLHRSLHVVDTEEPPILRWRKWSRCDIWGTAGGALERVTCSAP</sequence>
<proteinExistence type="predicted"/>
<organism evidence="1 2">
    <name type="scientific">Malus baccata</name>
    <name type="common">Siberian crab apple</name>
    <name type="synonym">Pyrus baccata</name>
    <dbReference type="NCBI Taxonomy" id="106549"/>
    <lineage>
        <taxon>Eukaryota</taxon>
        <taxon>Viridiplantae</taxon>
        <taxon>Streptophyta</taxon>
        <taxon>Embryophyta</taxon>
        <taxon>Tracheophyta</taxon>
        <taxon>Spermatophyta</taxon>
        <taxon>Magnoliopsida</taxon>
        <taxon>eudicotyledons</taxon>
        <taxon>Gunneridae</taxon>
        <taxon>Pentapetalae</taxon>
        <taxon>rosids</taxon>
        <taxon>fabids</taxon>
        <taxon>Rosales</taxon>
        <taxon>Rosaceae</taxon>
        <taxon>Amygdaloideae</taxon>
        <taxon>Maleae</taxon>
        <taxon>Malus</taxon>
    </lineage>
</organism>
<dbReference type="EMBL" id="VIEB01001455">
    <property type="protein sequence ID" value="TQD72056.1"/>
    <property type="molecule type" value="Genomic_DNA"/>
</dbReference>
<evidence type="ECO:0000313" key="2">
    <source>
        <dbReference type="Proteomes" id="UP000315295"/>
    </source>
</evidence>